<dbReference type="CDD" id="cd00292">
    <property type="entry name" value="EF1B"/>
    <property type="match status" value="1"/>
</dbReference>
<dbReference type="AlphaFoldDB" id="A0A835ZFP2"/>
<evidence type="ECO:0000256" key="2">
    <source>
        <dbReference type="ARBA" id="ARBA00022768"/>
    </source>
</evidence>
<evidence type="ECO:0000313" key="7">
    <source>
        <dbReference type="Proteomes" id="UP000664859"/>
    </source>
</evidence>
<dbReference type="SMART" id="SM00888">
    <property type="entry name" value="EF1_GNE"/>
    <property type="match status" value="1"/>
</dbReference>
<feature type="compositionally biased region" description="Low complexity" evidence="4">
    <location>
        <begin position="28"/>
        <end position="38"/>
    </location>
</feature>
<feature type="compositionally biased region" description="Acidic residues" evidence="4">
    <location>
        <begin position="53"/>
        <end position="68"/>
    </location>
</feature>
<feature type="non-terminal residue" evidence="6">
    <location>
        <position position="1"/>
    </location>
</feature>
<accession>A0A835ZFP2</accession>
<keyword evidence="7" id="KW-1185">Reference proteome</keyword>
<keyword evidence="3" id="KW-0648">Protein biosynthesis</keyword>
<keyword evidence="2" id="KW-0251">Elongation factor</keyword>
<proteinExistence type="inferred from homology"/>
<organism evidence="6 7">
    <name type="scientific">Tribonema minus</name>
    <dbReference type="NCBI Taxonomy" id="303371"/>
    <lineage>
        <taxon>Eukaryota</taxon>
        <taxon>Sar</taxon>
        <taxon>Stramenopiles</taxon>
        <taxon>Ochrophyta</taxon>
        <taxon>PX clade</taxon>
        <taxon>Xanthophyceae</taxon>
        <taxon>Tribonematales</taxon>
        <taxon>Tribonemataceae</taxon>
        <taxon>Tribonema</taxon>
    </lineage>
</organism>
<dbReference type="Gene3D" id="3.30.70.60">
    <property type="match status" value="1"/>
</dbReference>
<dbReference type="SUPFAM" id="SSF54984">
    <property type="entry name" value="eEF-1beta-like"/>
    <property type="match status" value="1"/>
</dbReference>
<dbReference type="PANTHER" id="PTHR11595">
    <property type="entry name" value="EF-HAND AND COILED-COIL DOMAIN-CONTAINING FAMILY MEMBER"/>
    <property type="match status" value="1"/>
</dbReference>
<evidence type="ECO:0000259" key="5">
    <source>
        <dbReference type="SMART" id="SM00888"/>
    </source>
</evidence>
<dbReference type="EMBL" id="JAFCMP010000020">
    <property type="protein sequence ID" value="KAG5191399.1"/>
    <property type="molecule type" value="Genomic_DNA"/>
</dbReference>
<reference evidence="6" key="1">
    <citation type="submission" date="2021-02" db="EMBL/GenBank/DDBJ databases">
        <title>First Annotated Genome of the Yellow-green Alga Tribonema minus.</title>
        <authorList>
            <person name="Mahan K.M."/>
        </authorList>
    </citation>
    <scope>NUCLEOTIDE SEQUENCE</scope>
    <source>
        <strain evidence="6">UTEX B ZZ1240</strain>
    </source>
</reference>
<feature type="compositionally biased region" description="Basic and acidic residues" evidence="4">
    <location>
        <begin position="39"/>
        <end position="52"/>
    </location>
</feature>
<feature type="region of interest" description="Disordered" evidence="4">
    <location>
        <begin position="28"/>
        <end position="89"/>
    </location>
</feature>
<protein>
    <submittedName>
        <fullName evidence="6">EF-1 guanine nucleotide exchange domain-containing protein</fullName>
    </submittedName>
</protein>
<dbReference type="InterPro" id="IPR014038">
    <property type="entry name" value="EF1B_bsu/dsu_GNE"/>
</dbReference>
<comment type="similarity">
    <text evidence="1">Belongs to the EF-1-beta/EF-1-delta family.</text>
</comment>
<name>A0A835ZFP2_9STRA</name>
<dbReference type="GO" id="GO:0003746">
    <property type="term" value="F:translation elongation factor activity"/>
    <property type="evidence" value="ECO:0007669"/>
    <property type="project" value="UniProtKB-KW"/>
</dbReference>
<dbReference type="InterPro" id="IPR049720">
    <property type="entry name" value="EF1B_bsu/dsu"/>
</dbReference>
<evidence type="ECO:0000256" key="3">
    <source>
        <dbReference type="ARBA" id="ARBA00022917"/>
    </source>
</evidence>
<dbReference type="InterPro" id="IPR036219">
    <property type="entry name" value="eEF-1beta-like_sf"/>
</dbReference>
<dbReference type="FunFam" id="3.30.70.60:FF:000001">
    <property type="entry name" value="Elongation factor 1-beta 1 like"/>
    <property type="match status" value="1"/>
</dbReference>
<dbReference type="InterPro" id="IPR014717">
    <property type="entry name" value="Transl_elong_EF1B/ribsomal_bS6"/>
</dbReference>
<feature type="domain" description="Translation elongation factor EF1B beta/delta subunit guanine nucleotide exchange" evidence="5">
    <location>
        <begin position="97"/>
        <end position="185"/>
    </location>
</feature>
<sequence length="185" mass="19844">MAAFDISYDELSIALEYALGISTSAAAPAAAKAAPAPKEAAKAKETKPAAKADDDDDEIDFGDEDAEEAAPVAKGPSRAEQMAAAKAAKDKKKKIEMSNVVYEVKPWEADQDLKALYEKIKKECAMDGLRWSEGCTLAPVAFGINKLVIACTIEDDKVGLNDISDMIEALEDDVQSVDLINMQRC</sequence>
<dbReference type="GO" id="GO:0005829">
    <property type="term" value="C:cytosol"/>
    <property type="evidence" value="ECO:0007669"/>
    <property type="project" value="TreeGrafter"/>
</dbReference>
<dbReference type="Pfam" id="PF00736">
    <property type="entry name" value="EF1_GNE"/>
    <property type="match status" value="1"/>
</dbReference>
<dbReference type="PANTHER" id="PTHR11595:SF21">
    <property type="entry name" value="ELONGATION FACTOR 1-BETA"/>
    <property type="match status" value="1"/>
</dbReference>
<dbReference type="Proteomes" id="UP000664859">
    <property type="component" value="Unassembled WGS sequence"/>
</dbReference>
<gene>
    <name evidence="6" type="ORF">JKP88DRAFT_231219</name>
</gene>
<evidence type="ECO:0000256" key="4">
    <source>
        <dbReference type="SAM" id="MobiDB-lite"/>
    </source>
</evidence>
<dbReference type="OrthoDB" id="331763at2759"/>
<dbReference type="GO" id="GO:0005085">
    <property type="term" value="F:guanyl-nucleotide exchange factor activity"/>
    <property type="evidence" value="ECO:0007669"/>
    <property type="project" value="TreeGrafter"/>
</dbReference>
<dbReference type="GO" id="GO:0005853">
    <property type="term" value="C:eukaryotic translation elongation factor 1 complex"/>
    <property type="evidence" value="ECO:0007669"/>
    <property type="project" value="InterPro"/>
</dbReference>
<comment type="caution">
    <text evidence="6">The sequence shown here is derived from an EMBL/GenBank/DDBJ whole genome shotgun (WGS) entry which is preliminary data.</text>
</comment>
<evidence type="ECO:0000256" key="1">
    <source>
        <dbReference type="ARBA" id="ARBA00007411"/>
    </source>
</evidence>
<evidence type="ECO:0000313" key="6">
    <source>
        <dbReference type="EMBL" id="KAG5191399.1"/>
    </source>
</evidence>